<evidence type="ECO:0000313" key="2">
    <source>
        <dbReference type="Proteomes" id="UP001232584"/>
    </source>
</evidence>
<sequence>MDEKYKKDYCELMEEILCSEANISKCFYLLLSRTITECFDSIQDSQVKIKLLNEILNCYNERTNLLGKLIYHYSDLTIILNQFIDGRIELNDNLYTDIGENKYEQEFNDDHEYEQIDKYNSDLNL</sequence>
<dbReference type="Proteomes" id="UP001232584">
    <property type="component" value="Unassembled WGS sequence"/>
</dbReference>
<dbReference type="RefSeq" id="WP_307509903.1">
    <property type="nucleotide sequence ID" value="NZ_BAAACE010000030.1"/>
</dbReference>
<dbReference type="EMBL" id="JAUSWG010000017">
    <property type="protein sequence ID" value="MDQ0558010.1"/>
    <property type="molecule type" value="Genomic_DNA"/>
</dbReference>
<gene>
    <name evidence="1" type="ORF">QOZ92_003145</name>
</gene>
<reference evidence="1 2" key="1">
    <citation type="submission" date="2023-07" db="EMBL/GenBank/DDBJ databases">
        <title>Genomic Encyclopedia of Type Strains, Phase IV (KMG-IV): sequencing the most valuable type-strain genomes for metagenomic binning, comparative biology and taxonomic classification.</title>
        <authorList>
            <person name="Goeker M."/>
        </authorList>
    </citation>
    <scope>NUCLEOTIDE SEQUENCE [LARGE SCALE GENOMIC DNA]</scope>
    <source>
        <strain evidence="1 2">DSM 15049</strain>
    </source>
</reference>
<keyword evidence="2" id="KW-1185">Reference proteome</keyword>
<proteinExistence type="predicted"/>
<protein>
    <submittedName>
        <fullName evidence="1">Uncharacterized protein</fullName>
    </submittedName>
</protein>
<name>A0ABU0N4B8_9FIRM</name>
<organism evidence="1 2">
    <name type="scientific">Paraclostridium ghonii</name>
    <dbReference type="NCBI Taxonomy" id="29358"/>
    <lineage>
        <taxon>Bacteria</taxon>
        <taxon>Bacillati</taxon>
        <taxon>Bacillota</taxon>
        <taxon>Clostridia</taxon>
        <taxon>Peptostreptococcales</taxon>
        <taxon>Peptostreptococcaceae</taxon>
        <taxon>Paraclostridium</taxon>
    </lineage>
</organism>
<accession>A0ABU0N4B8</accession>
<evidence type="ECO:0000313" key="1">
    <source>
        <dbReference type="EMBL" id="MDQ0558010.1"/>
    </source>
</evidence>
<comment type="caution">
    <text evidence="1">The sequence shown here is derived from an EMBL/GenBank/DDBJ whole genome shotgun (WGS) entry which is preliminary data.</text>
</comment>